<keyword evidence="3" id="KW-1185">Reference proteome</keyword>
<dbReference type="KEGG" id="ccos:Pan44_48320"/>
<dbReference type="InParanoid" id="A0A517SKX7"/>
<dbReference type="AlphaFoldDB" id="A0A517SKX7"/>
<reference evidence="2 3" key="1">
    <citation type="submission" date="2019-02" db="EMBL/GenBank/DDBJ databases">
        <title>Deep-cultivation of Planctomycetes and their phenomic and genomic characterization uncovers novel biology.</title>
        <authorList>
            <person name="Wiegand S."/>
            <person name="Jogler M."/>
            <person name="Boedeker C."/>
            <person name="Pinto D."/>
            <person name="Vollmers J."/>
            <person name="Rivas-Marin E."/>
            <person name="Kohn T."/>
            <person name="Peeters S.H."/>
            <person name="Heuer A."/>
            <person name="Rast P."/>
            <person name="Oberbeckmann S."/>
            <person name="Bunk B."/>
            <person name="Jeske O."/>
            <person name="Meyerdierks A."/>
            <person name="Storesund J.E."/>
            <person name="Kallscheuer N."/>
            <person name="Luecker S."/>
            <person name="Lage O.M."/>
            <person name="Pohl T."/>
            <person name="Merkel B.J."/>
            <person name="Hornburger P."/>
            <person name="Mueller R.-W."/>
            <person name="Bruemmer F."/>
            <person name="Labrenz M."/>
            <person name="Spormann A.M."/>
            <person name="Op den Camp H."/>
            <person name="Overmann J."/>
            <person name="Amann R."/>
            <person name="Jetten M.S.M."/>
            <person name="Mascher T."/>
            <person name="Medema M.H."/>
            <person name="Devos D.P."/>
            <person name="Kaster A.-K."/>
            <person name="Ovreas L."/>
            <person name="Rohde M."/>
            <person name="Galperin M.Y."/>
            <person name="Jogler C."/>
        </authorList>
    </citation>
    <scope>NUCLEOTIDE SEQUENCE [LARGE SCALE GENOMIC DNA]</scope>
    <source>
        <strain evidence="2 3">Pan44</strain>
    </source>
</reference>
<dbReference type="OrthoDB" id="272730at2"/>
<protein>
    <submittedName>
        <fullName evidence="2">Uncharacterized protein</fullName>
    </submittedName>
</protein>
<evidence type="ECO:0000256" key="1">
    <source>
        <dbReference type="SAM" id="MobiDB-lite"/>
    </source>
</evidence>
<evidence type="ECO:0000313" key="3">
    <source>
        <dbReference type="Proteomes" id="UP000315700"/>
    </source>
</evidence>
<dbReference type="Proteomes" id="UP000315700">
    <property type="component" value="Chromosome"/>
</dbReference>
<name>A0A517SKX7_9PLAN</name>
<accession>A0A517SKX7</accession>
<feature type="region of interest" description="Disordered" evidence="1">
    <location>
        <begin position="33"/>
        <end position="55"/>
    </location>
</feature>
<dbReference type="EMBL" id="CP036271">
    <property type="protein sequence ID" value="QDT56772.1"/>
    <property type="molecule type" value="Genomic_DNA"/>
</dbReference>
<proteinExistence type="predicted"/>
<gene>
    <name evidence="2" type="ORF">Pan44_48320</name>
</gene>
<dbReference type="RefSeq" id="WP_145034199.1">
    <property type="nucleotide sequence ID" value="NZ_CP036271.1"/>
</dbReference>
<organism evidence="2 3">
    <name type="scientific">Caulifigura coniformis</name>
    <dbReference type="NCBI Taxonomy" id="2527983"/>
    <lineage>
        <taxon>Bacteria</taxon>
        <taxon>Pseudomonadati</taxon>
        <taxon>Planctomycetota</taxon>
        <taxon>Planctomycetia</taxon>
        <taxon>Planctomycetales</taxon>
        <taxon>Planctomycetaceae</taxon>
        <taxon>Caulifigura</taxon>
    </lineage>
</organism>
<sequence>MAGRWLIVIVVAASISGRSNVDAAGILGRVRGEVNESSSGGGSDQGGNSSSSCDDEDDGLFGDVATWITLRVVTSPFTLPIVFTDDQYERDAAFDGAPYQSNPKGYVTLTESPDSSREWAGRLSIDSGGNFDDLFTLSGRLQLEHRNRFGIDASWTNLNERVPGGRDDMTLGDANVVFRFAQSETALFYTGLGFNWLEDHGDFDAGFNFTYGADWFPAKPLVVSSSIDLGGLGGASFFRSRTTVGALIERFEIYTGFDYLNVEGVDIPTGVAGLRVWY</sequence>
<evidence type="ECO:0000313" key="2">
    <source>
        <dbReference type="EMBL" id="QDT56772.1"/>
    </source>
</evidence>